<dbReference type="Gene3D" id="3.30.70.1320">
    <property type="entry name" value="Multidrug efflux transporter AcrB pore domain like"/>
    <property type="match status" value="1"/>
</dbReference>
<dbReference type="NCBIfam" id="TIGR00914">
    <property type="entry name" value="2A0601"/>
    <property type="match status" value="1"/>
</dbReference>
<keyword evidence="5 9" id="KW-0812">Transmembrane</keyword>
<keyword evidence="8" id="KW-0175">Coiled coil</keyword>
<dbReference type="AlphaFoldDB" id="A0AAW9RW06"/>
<dbReference type="InterPro" id="IPR027463">
    <property type="entry name" value="AcrB_DN_DC_subdom"/>
</dbReference>
<feature type="transmembrane region" description="Helical" evidence="9">
    <location>
        <begin position="965"/>
        <end position="985"/>
    </location>
</feature>
<evidence type="ECO:0000256" key="3">
    <source>
        <dbReference type="ARBA" id="ARBA00022448"/>
    </source>
</evidence>
<evidence type="ECO:0000313" key="10">
    <source>
        <dbReference type="EMBL" id="MEN7547255.1"/>
    </source>
</evidence>
<evidence type="ECO:0000256" key="1">
    <source>
        <dbReference type="ARBA" id="ARBA00004651"/>
    </source>
</evidence>
<name>A0AAW9RW06_9BACT</name>
<organism evidence="10 11">
    <name type="scientific">Rapidithrix thailandica</name>
    <dbReference type="NCBI Taxonomy" id="413964"/>
    <lineage>
        <taxon>Bacteria</taxon>
        <taxon>Pseudomonadati</taxon>
        <taxon>Bacteroidota</taxon>
        <taxon>Cytophagia</taxon>
        <taxon>Cytophagales</taxon>
        <taxon>Flammeovirgaceae</taxon>
        <taxon>Rapidithrix</taxon>
    </lineage>
</organism>
<evidence type="ECO:0000256" key="8">
    <source>
        <dbReference type="SAM" id="Coils"/>
    </source>
</evidence>
<dbReference type="Gene3D" id="3.30.70.1440">
    <property type="entry name" value="Multidrug efflux transporter AcrB pore domain"/>
    <property type="match status" value="1"/>
</dbReference>
<keyword evidence="7 9" id="KW-0472">Membrane</keyword>
<feature type="transmembrane region" description="Helical" evidence="9">
    <location>
        <begin position="434"/>
        <end position="458"/>
    </location>
</feature>
<evidence type="ECO:0000256" key="4">
    <source>
        <dbReference type="ARBA" id="ARBA00022475"/>
    </source>
</evidence>
<dbReference type="Gene3D" id="3.30.2090.10">
    <property type="entry name" value="Multidrug efflux transporter AcrB TolC docking domain, DN and DC subdomains"/>
    <property type="match status" value="2"/>
</dbReference>
<dbReference type="GO" id="GO:0005886">
    <property type="term" value="C:plasma membrane"/>
    <property type="evidence" value="ECO:0007669"/>
    <property type="project" value="UniProtKB-SubCell"/>
</dbReference>
<dbReference type="Gene3D" id="3.30.70.1430">
    <property type="entry name" value="Multidrug efflux transporter AcrB pore domain"/>
    <property type="match status" value="2"/>
</dbReference>
<keyword evidence="6 9" id="KW-1133">Transmembrane helix</keyword>
<accession>A0AAW9RW06</accession>
<protein>
    <submittedName>
        <fullName evidence="10">CusA/CzcA family heavy metal efflux RND transporter</fullName>
    </submittedName>
</protein>
<comment type="caution">
    <text evidence="10">The sequence shown here is derived from an EMBL/GenBank/DDBJ whole genome shotgun (WGS) entry which is preliminary data.</text>
</comment>
<dbReference type="GO" id="GO:0042910">
    <property type="term" value="F:xenobiotic transmembrane transporter activity"/>
    <property type="evidence" value="ECO:0007669"/>
    <property type="project" value="TreeGrafter"/>
</dbReference>
<dbReference type="RefSeq" id="WP_346820040.1">
    <property type="nucleotide sequence ID" value="NZ_JBDKWZ010000002.1"/>
</dbReference>
<feature type="transmembrane region" description="Helical" evidence="9">
    <location>
        <begin position="894"/>
        <end position="914"/>
    </location>
</feature>
<dbReference type="PRINTS" id="PR00702">
    <property type="entry name" value="ACRIFLAVINRP"/>
</dbReference>
<evidence type="ECO:0000256" key="9">
    <source>
        <dbReference type="SAM" id="Phobius"/>
    </source>
</evidence>
<evidence type="ECO:0000256" key="2">
    <source>
        <dbReference type="ARBA" id="ARBA00010942"/>
    </source>
</evidence>
<feature type="transmembrane region" description="Helical" evidence="9">
    <location>
        <begin position="363"/>
        <end position="382"/>
    </location>
</feature>
<dbReference type="PANTHER" id="PTHR32063">
    <property type="match status" value="1"/>
</dbReference>
<dbReference type="Gene3D" id="1.20.1640.10">
    <property type="entry name" value="Multidrug efflux transporter AcrB transmembrane domain"/>
    <property type="match status" value="2"/>
</dbReference>
<dbReference type="SUPFAM" id="SSF82693">
    <property type="entry name" value="Multidrug efflux transporter AcrB pore domain, PN1, PN2, PC1 and PC2 subdomains"/>
    <property type="match status" value="2"/>
</dbReference>
<evidence type="ECO:0000256" key="6">
    <source>
        <dbReference type="ARBA" id="ARBA00022989"/>
    </source>
</evidence>
<keyword evidence="3" id="KW-0813">Transport</keyword>
<dbReference type="GO" id="GO:0008324">
    <property type="term" value="F:monoatomic cation transmembrane transporter activity"/>
    <property type="evidence" value="ECO:0007669"/>
    <property type="project" value="InterPro"/>
</dbReference>
<feature type="transmembrane region" description="Helical" evidence="9">
    <location>
        <begin position="340"/>
        <end position="356"/>
    </location>
</feature>
<feature type="transmembrane region" description="Helical" evidence="9">
    <location>
        <begin position="478"/>
        <end position="501"/>
    </location>
</feature>
<feature type="coiled-coil region" evidence="8">
    <location>
        <begin position="574"/>
        <end position="604"/>
    </location>
</feature>
<sequence>MQKLVQSIVAFSLKNAVIVFFLTAVLVVAGVISYLHTPIEAFPDVTNTRVRIITQWQGRSAEEVEKFVTLPISKVMNTIPKKAQVRSISLFGLSVVTVIFDDGVEDFYAQQYASNRLQAVELPAGTDAEIEPPYGATGEIYRYVVKSDRPLREITALHDWVIERELVAVPGVANVVSFGGEEKIYEIKIIPAELTNYDLSPLDVFEAVSKSNVNVGGDIIEVGSQAYVVRGVGLLEKTEDIENILIKVKGTTPVLVKHVAEVQISAKPRLGQVGFQEDEDLVEGIVIMLRGENPGEVIPKLKEKIAELNDRILPKDVKIEPFIDRTELVEATVHTVTKNIIEGIVLVSVIVFIFLYDWRTTAIVASVIPLAFLFAIVMLRIQGLPANLISMGAIDFGLLLEGTLVIVETVFVTMERKAHFLGMERFNRISKTGLIKKSAGSVGSYIVFAQIILIVALVPIFSFQKVEGKMFSPLAYTLGYALLGSLLLSITYVPALCKVLLTKNIVEKENFISRFFRKSMFQLFLWSHQRRKVTLYGFILILGICLGKFLMYGSEFIPKLNEGAVYVRATLPNSVNLEEAVQLAKEMKEKLREIEEVKFVLNQAGRPNDGTDPTGFFNIEFHIQLYPEQDWERKIEKKELLAEMRSKLEVYPGIIFGFSQPIQDNVEEYVAGVKSALVVKIFGENLYELEKYANQVAAAIKDVRGIVDLNIYRNIGLPELRIQLHDHKMARYGVAVTDAQTVVEMAIGGSAVTTFYENERMFDVRIRFKKEYRDTKEKIEEILIPAKDGKRIPLKEIATIDFRTGPAFIYREGSSRYIAVGFGIEGRDLGSTIAEAKTQVAQKVQLPAANKVTWAGEFESKERAGKQLAVIVPAVLVLILFLLYFNFGTLKDTLIAASTIPFAFIGGFLSLWVTQTVFGISAGIGFIILFGVNTINSIILIAVMRDNLRKRMPLHEAISNGVYHRIRSIVMIALMGSMGLLPAALSTGMGSEIQKPLAIMIVGGLLVCMVLSLTVLPQVFYLVYKKQQPDK</sequence>
<dbReference type="Pfam" id="PF00873">
    <property type="entry name" value="ACR_tran"/>
    <property type="match status" value="1"/>
</dbReference>
<reference evidence="10 11" key="1">
    <citation type="submission" date="2024-04" db="EMBL/GenBank/DDBJ databases">
        <title>Novel genus in family Flammeovirgaceae.</title>
        <authorList>
            <person name="Nguyen T.H."/>
            <person name="Vuong T.Q."/>
            <person name="Le H."/>
            <person name="Kim S.-G."/>
        </authorList>
    </citation>
    <scope>NUCLEOTIDE SEQUENCE [LARGE SCALE GENOMIC DNA]</scope>
    <source>
        <strain evidence="10 11">JCM 23209</strain>
    </source>
</reference>
<feature type="transmembrane region" description="Helical" evidence="9">
    <location>
        <begin position="868"/>
        <end position="887"/>
    </location>
</feature>
<proteinExistence type="inferred from homology"/>
<feature type="transmembrane region" description="Helical" evidence="9">
    <location>
        <begin position="997"/>
        <end position="1024"/>
    </location>
</feature>
<dbReference type="EMBL" id="JBDKWZ010000002">
    <property type="protein sequence ID" value="MEN7547255.1"/>
    <property type="molecule type" value="Genomic_DNA"/>
</dbReference>
<evidence type="ECO:0000256" key="5">
    <source>
        <dbReference type="ARBA" id="ARBA00022692"/>
    </source>
</evidence>
<keyword evidence="11" id="KW-1185">Reference proteome</keyword>
<dbReference type="SUPFAM" id="SSF82866">
    <property type="entry name" value="Multidrug efflux transporter AcrB transmembrane domain"/>
    <property type="match status" value="2"/>
</dbReference>
<evidence type="ECO:0000313" key="11">
    <source>
        <dbReference type="Proteomes" id="UP001403385"/>
    </source>
</evidence>
<comment type="similarity">
    <text evidence="2">Belongs to the resistance-nodulation-cell division (RND) (TC 2.A.6) family.</text>
</comment>
<dbReference type="InterPro" id="IPR001036">
    <property type="entry name" value="Acrflvin-R"/>
</dbReference>
<feature type="transmembrane region" description="Helical" evidence="9">
    <location>
        <begin position="388"/>
        <end position="413"/>
    </location>
</feature>
<feature type="transmembrane region" description="Helical" evidence="9">
    <location>
        <begin position="533"/>
        <end position="552"/>
    </location>
</feature>
<dbReference type="InterPro" id="IPR004763">
    <property type="entry name" value="CusA-like"/>
</dbReference>
<comment type="subcellular location">
    <subcellularLocation>
        <location evidence="1">Cell membrane</location>
        <topology evidence="1">Multi-pass membrane protein</topology>
    </subcellularLocation>
</comment>
<dbReference type="SUPFAM" id="SSF82714">
    <property type="entry name" value="Multidrug efflux transporter AcrB TolC docking domain, DN and DC subdomains"/>
    <property type="match status" value="2"/>
</dbReference>
<keyword evidence="4" id="KW-1003">Cell membrane</keyword>
<feature type="transmembrane region" description="Helical" evidence="9">
    <location>
        <begin position="12"/>
        <end position="35"/>
    </location>
</feature>
<feature type="transmembrane region" description="Helical" evidence="9">
    <location>
        <begin position="920"/>
        <end position="944"/>
    </location>
</feature>
<dbReference type="Proteomes" id="UP001403385">
    <property type="component" value="Unassembled WGS sequence"/>
</dbReference>
<evidence type="ECO:0000256" key="7">
    <source>
        <dbReference type="ARBA" id="ARBA00023136"/>
    </source>
</evidence>
<dbReference type="PANTHER" id="PTHR32063:SF12">
    <property type="entry name" value="CATION EFFLUX SYSTEM PROTEIN"/>
    <property type="match status" value="1"/>
</dbReference>
<gene>
    <name evidence="10" type="ORF">AAG747_05010</name>
</gene>